<protein>
    <submittedName>
        <fullName evidence="3">Uncharacterized protein</fullName>
    </submittedName>
</protein>
<reference evidence="3" key="1">
    <citation type="submission" date="2018-07" db="EMBL/GenBank/DDBJ databases">
        <authorList>
            <person name="Quirk P.G."/>
            <person name="Krulwich T.A."/>
        </authorList>
    </citation>
    <scope>NUCLEOTIDE SEQUENCE</scope>
    <source>
        <strain evidence="3">Anand</strain>
    </source>
</reference>
<feature type="region of interest" description="Disordered" evidence="1">
    <location>
        <begin position="179"/>
        <end position="271"/>
    </location>
</feature>
<feature type="compositionally biased region" description="Polar residues" evidence="1">
    <location>
        <begin position="238"/>
        <end position="262"/>
    </location>
</feature>
<gene>
    <name evidence="2" type="ORF">TAT_000019600</name>
    <name evidence="3" type="ORF">TAV_000019500</name>
</gene>
<feature type="compositionally biased region" description="Low complexity" evidence="1">
    <location>
        <begin position="221"/>
        <end position="237"/>
    </location>
</feature>
<proteinExistence type="predicted"/>
<dbReference type="EMBL" id="UIVT01000001">
    <property type="protein sequence ID" value="SVP88331.1"/>
    <property type="molecule type" value="Genomic_DNA"/>
</dbReference>
<organism evidence="3">
    <name type="scientific">Theileria annulata</name>
    <dbReference type="NCBI Taxonomy" id="5874"/>
    <lineage>
        <taxon>Eukaryota</taxon>
        <taxon>Sar</taxon>
        <taxon>Alveolata</taxon>
        <taxon>Apicomplexa</taxon>
        <taxon>Aconoidasida</taxon>
        <taxon>Piroplasmida</taxon>
        <taxon>Theileriidae</taxon>
        <taxon>Theileria</taxon>
    </lineage>
</organism>
<dbReference type="EMBL" id="UIVS01000001">
    <property type="protein sequence ID" value="SVP89500.1"/>
    <property type="molecule type" value="Genomic_DNA"/>
</dbReference>
<evidence type="ECO:0000256" key="1">
    <source>
        <dbReference type="SAM" id="MobiDB-lite"/>
    </source>
</evidence>
<dbReference type="AlphaFoldDB" id="A0A3B0MPR4"/>
<feature type="compositionally biased region" description="Polar residues" evidence="1">
    <location>
        <begin position="185"/>
        <end position="200"/>
    </location>
</feature>
<evidence type="ECO:0000313" key="3">
    <source>
        <dbReference type="EMBL" id="SVP89500.1"/>
    </source>
</evidence>
<sequence>MKILNVAFIIFGVFNKLIFLTKIATFVESHSIYDEILPVDLTGTRSYVVFDLFHDSDNYYPLGLSVKTRNVSDKEFSVDDLIVFGKDVKIVFGDRCVSLSPFAKNITMSLSTYNLKYIVEINYDLQGSKITKKYKQTALTLPGDSIYFKFVEVLRSESVSDLLDQQALEYYKTLELDKQSETDETSVQQEIDSSQGTISRPTAHRPITAGTGRSIMLYGPTSTGQSQDTTQSQSAQTPEDTSLTQDTPASQDTALTRVTVSTKPIVPSPKLSDQAGTLIEITRDNLSGTDGYEDCQEVKAGPLDFRCVLFKNTNNSYDKLSFKNHKLNLSKDADSFEICYTNSVPKTNSISAIGKSYHIVVSSQFSAITVEQFYKFTPGLFSDTMSPLYDYNFFGELKTYPERKVKSNSQTSSTTKYTLNMDTFVEEQDSFLEKVDCGKCVVYRYIDGLETENRVSTVTGLKFGNYAFKIPEGKRFVMASLCTQYLTTKHVSVMLRDMFLYENYVFYSVDGSKYQERKYLEDEERFQLINLTSKVWHKRESSGKMDSFQDGMDDEVQVLCLNQFVKTKKTRTHKACKKLSDLDNFKLLYTDDNFTNLAFKQRAPKSSVIVGNVMFDLKTDNEDDKFIYISHSQNEPINVLVLSSNNESFSVAEKTPGSNLFGPMTDSLSKVQPGFSKKHLNIGVHMISMYDITWNFSDYLKRHYLYPSQFPQYCLGDIVFRNVRILSHKDEGYKQISAADRNQLNTVTVTTILGDSRLVLAVSVDDKRNTAIVKLNKAGQTCN</sequence>
<evidence type="ECO:0000313" key="2">
    <source>
        <dbReference type="EMBL" id="SVP88331.1"/>
    </source>
</evidence>
<accession>A0A3B0MPR4</accession>
<name>A0A3B0MPR4_THEAN</name>
<dbReference type="VEuPathDB" id="PiroplasmaDB:TA19070"/>